<dbReference type="AlphaFoldDB" id="A0A139AAS8"/>
<dbReference type="GO" id="GO:0043625">
    <property type="term" value="C:delta DNA polymerase complex"/>
    <property type="evidence" value="ECO:0007669"/>
    <property type="project" value="TreeGrafter"/>
</dbReference>
<dbReference type="PANTHER" id="PTHR14303">
    <property type="entry name" value="DNA POLYMERASE DELTA SUBUNIT 4"/>
    <property type="match status" value="1"/>
</dbReference>
<evidence type="ECO:0008006" key="4">
    <source>
        <dbReference type="Google" id="ProtNLM"/>
    </source>
</evidence>
<protein>
    <recommendedName>
        <fullName evidence="4">DNA polymerase delta subunit 4</fullName>
    </recommendedName>
</protein>
<keyword evidence="3" id="KW-1185">Reference proteome</keyword>
<feature type="compositionally biased region" description="Basic and acidic residues" evidence="1">
    <location>
        <begin position="31"/>
        <end position="41"/>
    </location>
</feature>
<gene>
    <name evidence="2" type="ORF">M427DRAFT_33575</name>
</gene>
<organism evidence="2 3">
    <name type="scientific">Gonapodya prolifera (strain JEL478)</name>
    <name type="common">Monoblepharis prolifera</name>
    <dbReference type="NCBI Taxonomy" id="1344416"/>
    <lineage>
        <taxon>Eukaryota</taxon>
        <taxon>Fungi</taxon>
        <taxon>Fungi incertae sedis</taxon>
        <taxon>Chytridiomycota</taxon>
        <taxon>Chytridiomycota incertae sedis</taxon>
        <taxon>Monoblepharidomycetes</taxon>
        <taxon>Monoblepharidales</taxon>
        <taxon>Gonapodyaceae</taxon>
        <taxon>Gonapodya</taxon>
    </lineage>
</organism>
<accession>A0A139AAS8</accession>
<evidence type="ECO:0000313" key="2">
    <source>
        <dbReference type="EMBL" id="KXS13931.1"/>
    </source>
</evidence>
<dbReference type="InterPro" id="IPR007218">
    <property type="entry name" value="DNA_pol_delta_4"/>
</dbReference>
<dbReference type="EMBL" id="KQ965773">
    <property type="protein sequence ID" value="KXS13931.1"/>
    <property type="molecule type" value="Genomic_DNA"/>
</dbReference>
<dbReference type="GO" id="GO:0006261">
    <property type="term" value="P:DNA-templated DNA replication"/>
    <property type="evidence" value="ECO:0007669"/>
    <property type="project" value="TreeGrafter"/>
</dbReference>
<name>A0A139AAS8_GONPJ</name>
<evidence type="ECO:0000313" key="3">
    <source>
        <dbReference type="Proteomes" id="UP000070544"/>
    </source>
</evidence>
<dbReference type="OrthoDB" id="337486at2759"/>
<dbReference type="PANTHER" id="PTHR14303:SF0">
    <property type="entry name" value="DNA POLYMERASE DELTA SUBUNIT 4"/>
    <property type="match status" value="1"/>
</dbReference>
<evidence type="ECO:0000256" key="1">
    <source>
        <dbReference type="SAM" id="MobiDB-lite"/>
    </source>
</evidence>
<dbReference type="STRING" id="1344416.A0A139AAS8"/>
<reference evidence="2 3" key="1">
    <citation type="journal article" date="2015" name="Genome Biol. Evol.">
        <title>Phylogenomic analyses indicate that early fungi evolved digesting cell walls of algal ancestors of land plants.</title>
        <authorList>
            <person name="Chang Y."/>
            <person name="Wang S."/>
            <person name="Sekimoto S."/>
            <person name="Aerts A.L."/>
            <person name="Choi C."/>
            <person name="Clum A."/>
            <person name="LaButti K.M."/>
            <person name="Lindquist E.A."/>
            <person name="Yee Ngan C."/>
            <person name="Ohm R.A."/>
            <person name="Salamov A.A."/>
            <person name="Grigoriev I.V."/>
            <person name="Spatafora J.W."/>
            <person name="Berbee M.L."/>
        </authorList>
    </citation>
    <scope>NUCLEOTIDE SEQUENCE [LARGE SCALE GENOMIC DNA]</scope>
    <source>
        <strain evidence="2 3">JEL478</strain>
    </source>
</reference>
<proteinExistence type="predicted"/>
<sequence>MPKAATVKPRQATLSFTSKKGSRLPSHQTKKLKEVETKDIITTEGISKQPETKTESLPPRVESIPDAEVSRLMKDPSKLDSFLREFDLDSRYGPHVGMTRMERWERADELGLAPPDLVRRVLSTVKAQNEREIREGMWNSLLVGSV</sequence>
<dbReference type="Proteomes" id="UP000070544">
    <property type="component" value="Unassembled WGS sequence"/>
</dbReference>
<dbReference type="GO" id="GO:0000731">
    <property type="term" value="P:DNA synthesis involved in DNA repair"/>
    <property type="evidence" value="ECO:0007669"/>
    <property type="project" value="InterPro"/>
</dbReference>
<feature type="region of interest" description="Disordered" evidence="1">
    <location>
        <begin position="1"/>
        <end position="59"/>
    </location>
</feature>
<dbReference type="GO" id="GO:0003887">
    <property type="term" value="F:DNA-directed DNA polymerase activity"/>
    <property type="evidence" value="ECO:0007669"/>
    <property type="project" value="TreeGrafter"/>
</dbReference>
<dbReference type="Pfam" id="PF04081">
    <property type="entry name" value="DNA_pol_delta_4"/>
    <property type="match status" value="1"/>
</dbReference>